<dbReference type="AlphaFoldDB" id="A0AAQ4DDT7"/>
<dbReference type="EMBL" id="JARKHS020032127">
    <property type="protein sequence ID" value="KAK8760627.1"/>
    <property type="molecule type" value="Genomic_DNA"/>
</dbReference>
<keyword evidence="7" id="KW-0325">Glycoprotein</keyword>
<keyword evidence="4" id="KW-0378">Hydrolase</keyword>
<dbReference type="PANTHER" id="PTHR43918:SF4">
    <property type="entry name" value="CARBOXYLIC ESTER HYDROLASE"/>
    <property type="match status" value="1"/>
</dbReference>
<dbReference type="GO" id="GO:0005886">
    <property type="term" value="C:plasma membrane"/>
    <property type="evidence" value="ECO:0007669"/>
    <property type="project" value="TreeGrafter"/>
</dbReference>
<dbReference type="InterPro" id="IPR050654">
    <property type="entry name" value="AChE-related_enzymes"/>
</dbReference>
<dbReference type="Proteomes" id="UP001321473">
    <property type="component" value="Unassembled WGS sequence"/>
</dbReference>
<comment type="similarity">
    <text evidence="1">Belongs to the type-B carboxylesterase/lipase family.</text>
</comment>
<evidence type="ECO:0000313" key="12">
    <source>
        <dbReference type="Proteomes" id="UP001321473"/>
    </source>
</evidence>
<dbReference type="Pfam" id="PF00135">
    <property type="entry name" value="COesterase"/>
    <property type="match status" value="3"/>
</dbReference>
<evidence type="ECO:0000256" key="8">
    <source>
        <dbReference type="ARBA" id="ARBA00048484"/>
    </source>
</evidence>
<dbReference type="PANTHER" id="PTHR43918">
    <property type="entry name" value="ACETYLCHOLINESTERASE"/>
    <property type="match status" value="1"/>
</dbReference>
<gene>
    <name evidence="11" type="ORF">V5799_028108</name>
</gene>
<protein>
    <recommendedName>
        <fullName evidence="2">acetylcholinesterase</fullName>
        <ecNumber evidence="2">3.1.1.7</ecNumber>
    </recommendedName>
</protein>
<reference evidence="11 12" key="1">
    <citation type="journal article" date="2023" name="Arcadia Sci">
        <title>De novo assembly of a long-read Amblyomma americanum tick genome.</title>
        <authorList>
            <person name="Chou S."/>
            <person name="Poskanzer K.E."/>
            <person name="Rollins M."/>
            <person name="Thuy-Boun P.S."/>
        </authorList>
    </citation>
    <scope>NUCLEOTIDE SEQUENCE [LARGE SCALE GENOMIC DNA]</scope>
    <source>
        <strain evidence="11">F_SG_1</strain>
        <tissue evidence="11">Salivary glands</tissue>
    </source>
</reference>
<evidence type="ECO:0000256" key="1">
    <source>
        <dbReference type="ARBA" id="ARBA00005964"/>
    </source>
</evidence>
<keyword evidence="3" id="KW-0719">Serine esterase</keyword>
<dbReference type="InterPro" id="IPR019826">
    <property type="entry name" value="Carboxylesterase_B_AS"/>
</dbReference>
<dbReference type="Gene3D" id="3.40.50.1820">
    <property type="entry name" value="alpha/beta hydrolase"/>
    <property type="match status" value="3"/>
</dbReference>
<evidence type="ECO:0000256" key="6">
    <source>
        <dbReference type="ARBA" id="ARBA00023157"/>
    </source>
</evidence>
<dbReference type="PROSITE" id="PS00122">
    <property type="entry name" value="CARBOXYLESTERASE_B_1"/>
    <property type="match status" value="2"/>
</dbReference>
<organism evidence="11 12">
    <name type="scientific">Amblyomma americanum</name>
    <name type="common">Lone star tick</name>
    <dbReference type="NCBI Taxonomy" id="6943"/>
    <lineage>
        <taxon>Eukaryota</taxon>
        <taxon>Metazoa</taxon>
        <taxon>Ecdysozoa</taxon>
        <taxon>Arthropoda</taxon>
        <taxon>Chelicerata</taxon>
        <taxon>Arachnida</taxon>
        <taxon>Acari</taxon>
        <taxon>Parasitiformes</taxon>
        <taxon>Ixodida</taxon>
        <taxon>Ixodoidea</taxon>
        <taxon>Ixodidae</taxon>
        <taxon>Amblyomminae</taxon>
        <taxon>Amblyomma</taxon>
    </lineage>
</organism>
<feature type="active site" description="Charge relay system" evidence="9">
    <location>
        <position position="467"/>
    </location>
</feature>
<dbReference type="PRINTS" id="PR00878">
    <property type="entry name" value="CHOLNESTRASE"/>
</dbReference>
<keyword evidence="6" id="KW-1015">Disulfide bond</keyword>
<dbReference type="GO" id="GO:0006581">
    <property type="term" value="P:acetylcholine catabolic process"/>
    <property type="evidence" value="ECO:0007669"/>
    <property type="project" value="TreeGrafter"/>
</dbReference>
<dbReference type="PROSITE" id="PS00941">
    <property type="entry name" value="CARBOXYLESTERASE_B_2"/>
    <property type="match status" value="2"/>
</dbReference>
<feature type="domain" description="Carboxylesterase type B" evidence="10">
    <location>
        <begin position="818"/>
        <end position="914"/>
    </location>
</feature>
<evidence type="ECO:0000256" key="3">
    <source>
        <dbReference type="ARBA" id="ARBA00022487"/>
    </source>
</evidence>
<dbReference type="InterPro" id="IPR019819">
    <property type="entry name" value="Carboxylesterase_B_CS"/>
</dbReference>
<evidence type="ECO:0000256" key="2">
    <source>
        <dbReference type="ARBA" id="ARBA00013276"/>
    </source>
</evidence>
<dbReference type="SUPFAM" id="SSF53474">
    <property type="entry name" value="alpha/beta-Hydrolases"/>
    <property type="match status" value="2"/>
</dbReference>
<keyword evidence="12" id="KW-1185">Reference proteome</keyword>
<feature type="domain" description="Carboxylesterase type B" evidence="10">
    <location>
        <begin position="32"/>
        <end position="507"/>
    </location>
</feature>
<feature type="active site" description="Charge relay system" evidence="9">
    <location>
        <position position="351"/>
    </location>
</feature>
<dbReference type="InterPro" id="IPR029058">
    <property type="entry name" value="AB_hydrolase_fold"/>
</dbReference>
<dbReference type="GO" id="GO:0005615">
    <property type="term" value="C:extracellular space"/>
    <property type="evidence" value="ECO:0007669"/>
    <property type="project" value="TreeGrafter"/>
</dbReference>
<proteinExistence type="inferred from homology"/>
<dbReference type="EC" id="3.1.1.7" evidence="2"/>
<feature type="domain" description="Carboxylesterase type B" evidence="10">
    <location>
        <begin position="512"/>
        <end position="812"/>
    </location>
</feature>
<feature type="active site" description="Acyl-ester intermediate" evidence="9">
    <location>
        <position position="220"/>
    </location>
</feature>
<keyword evidence="5" id="KW-0531">Neurotransmitter degradation</keyword>
<comment type="catalytic activity">
    <reaction evidence="8">
        <text>acetylcholine + H2O = choline + acetate + H(+)</text>
        <dbReference type="Rhea" id="RHEA:17561"/>
        <dbReference type="ChEBI" id="CHEBI:15354"/>
        <dbReference type="ChEBI" id="CHEBI:15355"/>
        <dbReference type="ChEBI" id="CHEBI:15377"/>
        <dbReference type="ChEBI" id="CHEBI:15378"/>
        <dbReference type="ChEBI" id="CHEBI:30089"/>
        <dbReference type="EC" id="3.1.1.7"/>
    </reaction>
</comment>
<evidence type="ECO:0000313" key="11">
    <source>
        <dbReference type="EMBL" id="KAK8760627.1"/>
    </source>
</evidence>
<accession>A0AAQ4DDT7</accession>
<sequence>MWQAVVASEVPTGLLVLYVGVVIVSTERYTTTETLNGHVRGVIENVDGVDVARYLGIPYAQPPVGDLRFRKPVPARSWRPLTLDTLTFANPCSQANGSFPPAPWLVRRDQVREDCLYLNVWSPLGRLKQLGVLFWIHGGGYRTGTASDTLYDSKTLAAMGDIVVVTMNFRLGSFGFLYTGPGSSSGNYALWDQHLCLLWVRHNIAHFGGDPGRVTVYGESAGASGIGALLVAPSNAGLIHRAIMASGSNYWLIPPQNVVGHAYADRVARYVGCLDASKPSSKTHPQQVVECLRRVPADKIIDAEESQFSVELVNFSPSHRDDYLPLPEIEAISRGLFIPLESILAGAMADEGGMFVYFRGPSFARIPSGPKLTKQQAAEFAAKHYLHFLPTATQSIVTGHYLRRVPGATDWTGNLQALKDMLGDLVIVCPTRFYAETFAKTNKPTYFYVFDYRHGRSMWPPWMGATHFEDLQFVFGMPFRFPHLYSDADRLQSKASMQVIASYVNTGYITTETLNGHVRGVIEDVDGVDVARYLGIPYAQPPVGDLRFRKPVPANGSFPPAPWLVRRDQVREDCLYLNVWSPLGRLKQLGVLFWIHGGGYRTGTASDTLYDSKTLAAMGDIVVVTMNFRLGSFGFLYTGPGSSSGNYALWDQHLCLLWVRHNIAHFGGDPGRVTVYGESAGAIGIGALLVAPSNAGLIHRAIMASGSNYWLIPPQNVVGPAYADRVARYVGCLDASKPSSKTHPQQVVECLRSVTVDKIIDAEESQFSVELVNFSPSHGDDYLPLPEIEAISRGLFIPLESILAGVMADEVTDWTGNLQALKDMLGDLVIVCPTRFYAETFAKTNKPTYFYVFDYRHGRSTWPPWMGATHFEDLQFVFGMPFRFPHLYSDADRLQSKASMQVIASYVNTGNASGVNVYRKDFFAKHLHDYLGPGSPGYE</sequence>
<dbReference type="InterPro" id="IPR002018">
    <property type="entry name" value="CarbesteraseB"/>
</dbReference>
<comment type="caution">
    <text evidence="11">The sequence shown here is derived from an EMBL/GenBank/DDBJ whole genome shotgun (WGS) entry which is preliminary data.</text>
</comment>
<dbReference type="InterPro" id="IPR000997">
    <property type="entry name" value="Cholinesterase"/>
</dbReference>
<evidence type="ECO:0000256" key="9">
    <source>
        <dbReference type="PIRSR" id="PIRSR600997-1"/>
    </source>
</evidence>
<name>A0AAQ4DDT7_AMBAM</name>
<evidence type="ECO:0000256" key="5">
    <source>
        <dbReference type="ARBA" id="ARBA00022867"/>
    </source>
</evidence>
<dbReference type="GO" id="GO:0019695">
    <property type="term" value="P:choline metabolic process"/>
    <property type="evidence" value="ECO:0007669"/>
    <property type="project" value="TreeGrafter"/>
</dbReference>
<evidence type="ECO:0000256" key="7">
    <source>
        <dbReference type="ARBA" id="ARBA00023180"/>
    </source>
</evidence>
<evidence type="ECO:0000256" key="4">
    <source>
        <dbReference type="ARBA" id="ARBA00022801"/>
    </source>
</evidence>
<evidence type="ECO:0000259" key="10">
    <source>
        <dbReference type="Pfam" id="PF00135"/>
    </source>
</evidence>
<dbReference type="GO" id="GO:0003990">
    <property type="term" value="F:acetylcholinesterase activity"/>
    <property type="evidence" value="ECO:0007669"/>
    <property type="project" value="UniProtKB-EC"/>
</dbReference>